<comment type="caution">
    <text evidence="6">The sequence shown here is derived from an EMBL/GenBank/DDBJ whole genome shotgun (WGS) entry which is preliminary data.</text>
</comment>
<evidence type="ECO:0000256" key="4">
    <source>
        <dbReference type="PROSITE-ProRule" id="PRU01091"/>
    </source>
</evidence>
<evidence type="ECO:0000256" key="3">
    <source>
        <dbReference type="ARBA" id="ARBA00023163"/>
    </source>
</evidence>
<dbReference type="SUPFAM" id="SSF46894">
    <property type="entry name" value="C-terminal effector domain of the bipartite response regulators"/>
    <property type="match status" value="1"/>
</dbReference>
<dbReference type="InterPro" id="IPR036388">
    <property type="entry name" value="WH-like_DNA-bd_sf"/>
</dbReference>
<keyword evidence="7" id="KW-1185">Reference proteome</keyword>
<dbReference type="Gene3D" id="1.10.10.10">
    <property type="entry name" value="Winged helix-like DNA-binding domain superfamily/Winged helix DNA-binding domain"/>
    <property type="match status" value="1"/>
</dbReference>
<evidence type="ECO:0000313" key="6">
    <source>
        <dbReference type="EMBL" id="MEO1772333.1"/>
    </source>
</evidence>
<dbReference type="SMART" id="SM00862">
    <property type="entry name" value="Trans_reg_C"/>
    <property type="match status" value="1"/>
</dbReference>
<feature type="DNA-binding region" description="OmpR/PhoB-type" evidence="4">
    <location>
        <begin position="102"/>
        <end position="209"/>
    </location>
</feature>
<dbReference type="InterPro" id="IPR016032">
    <property type="entry name" value="Sig_transdc_resp-reg_C-effctor"/>
</dbReference>
<dbReference type="InterPro" id="IPR001867">
    <property type="entry name" value="OmpR/PhoB-type_DNA-bd"/>
</dbReference>
<keyword evidence="1" id="KW-0805">Transcription regulation</keyword>
<keyword evidence="2 4" id="KW-0238">DNA-binding</keyword>
<feature type="domain" description="OmpR/PhoB-type" evidence="5">
    <location>
        <begin position="102"/>
        <end position="209"/>
    </location>
</feature>
<evidence type="ECO:0000256" key="1">
    <source>
        <dbReference type="ARBA" id="ARBA00023015"/>
    </source>
</evidence>
<protein>
    <recommendedName>
        <fullName evidence="5">OmpR/PhoB-type domain-containing protein</fullName>
    </recommendedName>
</protein>
<evidence type="ECO:0000313" key="7">
    <source>
        <dbReference type="Proteomes" id="UP000664357"/>
    </source>
</evidence>
<dbReference type="EMBL" id="JAFREL020000004">
    <property type="protein sequence ID" value="MEO1772333.1"/>
    <property type="molecule type" value="Genomic_DNA"/>
</dbReference>
<evidence type="ECO:0000256" key="2">
    <source>
        <dbReference type="ARBA" id="ARBA00023125"/>
    </source>
</evidence>
<reference evidence="6 7" key="1">
    <citation type="submission" date="2024-02" db="EMBL/GenBank/DDBJ databases">
        <title>The Genome Sequence of Enterococcus sp. DIV0159.</title>
        <authorList>
            <person name="Earl A."/>
            <person name="Manson A."/>
            <person name="Gilmore M."/>
            <person name="Sanders J."/>
            <person name="Shea T."/>
            <person name="Howe W."/>
            <person name="Livny J."/>
            <person name="Cuomo C."/>
            <person name="Neafsey D."/>
            <person name="Birren B."/>
        </authorList>
    </citation>
    <scope>NUCLEOTIDE SEQUENCE [LARGE SCALE GENOMIC DNA]</scope>
    <source>
        <strain evidence="6 7">665A</strain>
    </source>
</reference>
<proteinExistence type="predicted"/>
<dbReference type="RefSeq" id="WP_207701771.1">
    <property type="nucleotide sequence ID" value="NZ_JAFREL020000004.1"/>
</dbReference>
<dbReference type="PROSITE" id="PS51755">
    <property type="entry name" value="OMPR_PHOB"/>
    <property type="match status" value="1"/>
</dbReference>
<accession>A0ABV0EXH2</accession>
<evidence type="ECO:0000259" key="5">
    <source>
        <dbReference type="PROSITE" id="PS51755"/>
    </source>
</evidence>
<organism evidence="6 7">
    <name type="scientific">Candidatus Enterococcus ferrettii</name>
    <dbReference type="NCBI Taxonomy" id="2815324"/>
    <lineage>
        <taxon>Bacteria</taxon>
        <taxon>Bacillati</taxon>
        <taxon>Bacillota</taxon>
        <taxon>Bacilli</taxon>
        <taxon>Lactobacillales</taxon>
        <taxon>Enterococcaceae</taxon>
        <taxon>Enterococcus</taxon>
    </lineage>
</organism>
<dbReference type="Proteomes" id="UP000664357">
    <property type="component" value="Unassembled WGS sequence"/>
</dbReference>
<gene>
    <name evidence="6" type="ORF">JZO67_004315</name>
</gene>
<dbReference type="Pfam" id="PF00486">
    <property type="entry name" value="Trans_reg_C"/>
    <property type="match status" value="1"/>
</dbReference>
<name>A0ABV0EXH2_9ENTE</name>
<keyword evidence="3" id="KW-0804">Transcription</keyword>
<sequence>MKILVLTNCIFREKLIEEQLHLLGNEVFISKALLSDSLTMVRFFDIIILSDTLPVDQQLIIANKMLSFQVPIMKMTSEESFAPTEIFRGVLNPECDLEDLGNSLAVVSKLKKPMYRERPIIQAGKNEEEVFYLRLSKKEKKLLDCLREAKGETVSKKDISLYLWNGEPTASRMCHVSNLIKHLRDKLEKYEPDWYKIITVWGQGYYIKDAHDWDESAENNTQENLQQAIV</sequence>
<dbReference type="CDD" id="cd00383">
    <property type="entry name" value="trans_reg_C"/>
    <property type="match status" value="1"/>
</dbReference>